<gene>
    <name evidence="1" type="ORF">CR513_38831</name>
</gene>
<reference evidence="1" key="1">
    <citation type="submission" date="2018-05" db="EMBL/GenBank/DDBJ databases">
        <title>Draft genome of Mucuna pruriens seed.</title>
        <authorList>
            <person name="Nnadi N.E."/>
            <person name="Vos R."/>
            <person name="Hasami M.H."/>
            <person name="Devisetty U.K."/>
            <person name="Aguiy J.C."/>
        </authorList>
    </citation>
    <scope>NUCLEOTIDE SEQUENCE [LARGE SCALE GENOMIC DNA]</scope>
    <source>
        <strain evidence="1">JCA_2017</strain>
    </source>
</reference>
<evidence type="ECO:0000313" key="1">
    <source>
        <dbReference type="EMBL" id="RDX80602.1"/>
    </source>
</evidence>
<evidence type="ECO:0008006" key="3">
    <source>
        <dbReference type="Google" id="ProtNLM"/>
    </source>
</evidence>
<name>A0A371FQS1_MUCPR</name>
<protein>
    <recommendedName>
        <fullName evidence="3">GAG-pre-integrase domain-containing protein</fullName>
    </recommendedName>
</protein>
<keyword evidence="2" id="KW-1185">Reference proteome</keyword>
<organism evidence="1 2">
    <name type="scientific">Mucuna pruriens</name>
    <name type="common">Velvet bean</name>
    <name type="synonym">Dolichos pruriens</name>
    <dbReference type="NCBI Taxonomy" id="157652"/>
    <lineage>
        <taxon>Eukaryota</taxon>
        <taxon>Viridiplantae</taxon>
        <taxon>Streptophyta</taxon>
        <taxon>Embryophyta</taxon>
        <taxon>Tracheophyta</taxon>
        <taxon>Spermatophyta</taxon>
        <taxon>Magnoliopsida</taxon>
        <taxon>eudicotyledons</taxon>
        <taxon>Gunneridae</taxon>
        <taxon>Pentapetalae</taxon>
        <taxon>rosids</taxon>
        <taxon>fabids</taxon>
        <taxon>Fabales</taxon>
        <taxon>Fabaceae</taxon>
        <taxon>Papilionoideae</taxon>
        <taxon>50 kb inversion clade</taxon>
        <taxon>NPAAA clade</taxon>
        <taxon>indigoferoid/millettioid clade</taxon>
        <taxon>Phaseoleae</taxon>
        <taxon>Mucuna</taxon>
    </lineage>
</organism>
<proteinExistence type="predicted"/>
<dbReference type="PANTHER" id="PTHR42648:SF21">
    <property type="entry name" value="CYSTEINE-RICH RLK (RECEPTOR-LIKE PROTEIN KINASE) 8"/>
    <property type="match status" value="1"/>
</dbReference>
<dbReference type="InterPro" id="IPR039537">
    <property type="entry name" value="Retrotran_Ty1/copia-like"/>
</dbReference>
<evidence type="ECO:0000313" key="2">
    <source>
        <dbReference type="Proteomes" id="UP000257109"/>
    </source>
</evidence>
<dbReference type="AlphaFoldDB" id="A0A371FQS1"/>
<sequence length="204" mass="23383">MVVIGRIGKHLFPSIDNVLYVKRIETQSIEHKSINNLYKIDLIDLTKQNVTCLKLGHASLRLISKLKRHNLVRGLSSLVYKVDMLCDACQKRKQIRGSFESKNVISTSRSLELLHIDLFGPTRIVSLGGKQYGLMTILDGHKLCSLPTRMSINIASIISDYGENSKMKTFNNSMTNKEFIIIFLVQELLNRMILWKGKIYLFKR</sequence>
<comment type="caution">
    <text evidence="1">The sequence shown here is derived from an EMBL/GenBank/DDBJ whole genome shotgun (WGS) entry which is preliminary data.</text>
</comment>
<dbReference type="EMBL" id="QJKJ01008161">
    <property type="protein sequence ID" value="RDX80602.1"/>
    <property type="molecule type" value="Genomic_DNA"/>
</dbReference>
<dbReference type="PANTHER" id="PTHR42648">
    <property type="entry name" value="TRANSPOSASE, PUTATIVE-RELATED"/>
    <property type="match status" value="1"/>
</dbReference>
<dbReference type="Proteomes" id="UP000257109">
    <property type="component" value="Unassembled WGS sequence"/>
</dbReference>
<feature type="non-terminal residue" evidence="1">
    <location>
        <position position="1"/>
    </location>
</feature>
<dbReference type="STRING" id="157652.A0A371FQS1"/>
<accession>A0A371FQS1</accession>
<dbReference type="OrthoDB" id="7691805at2759"/>